<dbReference type="SMART" id="SM00248">
    <property type="entry name" value="ANK"/>
    <property type="match status" value="2"/>
</dbReference>
<keyword evidence="7" id="KW-1185">Reference proteome</keyword>
<dbReference type="Pfam" id="PF00651">
    <property type="entry name" value="BTB"/>
    <property type="match status" value="1"/>
</dbReference>
<dbReference type="SMART" id="SM00225">
    <property type="entry name" value="BTB"/>
    <property type="match status" value="2"/>
</dbReference>
<dbReference type="PROSITE" id="PS50297">
    <property type="entry name" value="ANK_REP_REGION"/>
    <property type="match status" value="1"/>
</dbReference>
<dbReference type="PANTHER" id="PTHR46231:SF1">
    <property type="entry name" value="ANKYRIN REPEAT AND BTB_POZ DOMAIN-CONTAINING PROTEIN 1"/>
    <property type="match status" value="1"/>
</dbReference>
<proteinExistence type="predicted"/>
<sequence>MPSDIHSDSTGVDESLSEEINGLNVVDFPMNYSNMPSSAHRILQPELSSSSSQGQTENRVRSNPEAETNAGNEQENEEERVFQELCMACRAGDHDTVDSLLAVPNVDINRVDEWDYSPLILASLCGHIKIVELLLSRGAVCDRDTFQGARCIYGALNDTIRDVLISFDISKKVDMSQPFASHISSLLSPLFQLSGSDIVFLFPHVQGTLARDLRVFRLNRFILAARSEYFYAKLKVGGTWSQKVVIEMPPSTSPEVFKAVIDYIYLRTDDLPIDQSKIQHQLIQFSKKLGLNDLKESVETAAKETDKREISKIKHNASFQFVENARKDMHKFCEQNIIENKISTSVGSDAFEEDIDLEDIDVGLYLQNESKEKICHSNSFSDIILATVDAESDTIVYYPVQKSILARSEYFDTMFKSDIFLSSQEEVPIFKDPEQTLNKVIIKYPSLKPEHIPVIQICTSTANFEVTEIILSFLYYDDISHIPLNLTIELLFAADELFLERLKTMCAVNITSKFAQLSFAEHQSLKDHVGYNAYDLIRVAWQTRCERLEQHITKLMAYNLSLIFHDPKEHEYLLRLIEESAERIKERQDTDTIELVDDIRYYISKKYTVNDEFEDFEPMSAHFRENDPNYVEPDDIRAYKNSLILYERDIEIIDSLLNELELDA</sequence>
<organism evidence="6 7">
    <name type="scientific">Hyphopichia burtonii NRRL Y-1933</name>
    <dbReference type="NCBI Taxonomy" id="984485"/>
    <lineage>
        <taxon>Eukaryota</taxon>
        <taxon>Fungi</taxon>
        <taxon>Dikarya</taxon>
        <taxon>Ascomycota</taxon>
        <taxon>Saccharomycotina</taxon>
        <taxon>Pichiomycetes</taxon>
        <taxon>Debaryomycetaceae</taxon>
        <taxon>Hyphopichia</taxon>
    </lineage>
</organism>
<evidence type="ECO:0000313" key="6">
    <source>
        <dbReference type="EMBL" id="ODV66844.1"/>
    </source>
</evidence>
<dbReference type="Proteomes" id="UP000095085">
    <property type="component" value="Unassembled WGS sequence"/>
</dbReference>
<dbReference type="EMBL" id="KV454541">
    <property type="protein sequence ID" value="ODV66844.1"/>
    <property type="molecule type" value="Genomic_DNA"/>
</dbReference>
<dbReference type="PROSITE" id="PS50088">
    <property type="entry name" value="ANK_REPEAT"/>
    <property type="match status" value="1"/>
</dbReference>
<dbReference type="Gene3D" id="1.25.40.20">
    <property type="entry name" value="Ankyrin repeat-containing domain"/>
    <property type="match status" value="1"/>
</dbReference>
<feature type="domain" description="BTB" evidence="5">
    <location>
        <begin position="381"/>
        <end position="483"/>
    </location>
</feature>
<dbReference type="GO" id="GO:0005737">
    <property type="term" value="C:cytoplasm"/>
    <property type="evidence" value="ECO:0007669"/>
    <property type="project" value="TreeGrafter"/>
</dbReference>
<dbReference type="CDD" id="cd18186">
    <property type="entry name" value="BTB_POZ_ZBTB_KLHL-like"/>
    <property type="match status" value="1"/>
</dbReference>
<dbReference type="Pfam" id="PF13637">
    <property type="entry name" value="Ank_4"/>
    <property type="match status" value="1"/>
</dbReference>
<dbReference type="SUPFAM" id="SSF54695">
    <property type="entry name" value="POZ domain"/>
    <property type="match status" value="2"/>
</dbReference>
<feature type="compositionally biased region" description="Polar residues" evidence="4">
    <location>
        <begin position="46"/>
        <end position="57"/>
    </location>
</feature>
<dbReference type="GO" id="GO:0000151">
    <property type="term" value="C:ubiquitin ligase complex"/>
    <property type="evidence" value="ECO:0007669"/>
    <property type="project" value="TreeGrafter"/>
</dbReference>
<dbReference type="GeneID" id="30995794"/>
<feature type="domain" description="BTB" evidence="5">
    <location>
        <begin position="196"/>
        <end position="273"/>
    </location>
</feature>
<evidence type="ECO:0000256" key="3">
    <source>
        <dbReference type="PROSITE-ProRule" id="PRU00023"/>
    </source>
</evidence>
<feature type="region of interest" description="Disordered" evidence="4">
    <location>
        <begin position="39"/>
        <end position="77"/>
    </location>
</feature>
<dbReference type="PROSITE" id="PS50097">
    <property type="entry name" value="BTB"/>
    <property type="match status" value="2"/>
</dbReference>
<keyword evidence="2 3" id="KW-0040">ANK repeat</keyword>
<dbReference type="STRING" id="984485.A0A1E4RHU9"/>
<evidence type="ECO:0000256" key="4">
    <source>
        <dbReference type="SAM" id="MobiDB-lite"/>
    </source>
</evidence>
<dbReference type="Gene3D" id="3.30.710.10">
    <property type="entry name" value="Potassium Channel Kv1.1, Chain A"/>
    <property type="match status" value="2"/>
</dbReference>
<feature type="repeat" description="ANK" evidence="3">
    <location>
        <begin position="114"/>
        <end position="139"/>
    </location>
</feature>
<dbReference type="InterPro" id="IPR044515">
    <property type="entry name" value="ABTB1"/>
</dbReference>
<dbReference type="PANTHER" id="PTHR46231">
    <property type="entry name" value="ANKYRIN REPEAT AND BTB/POZ DOMAIN-CONTAINING PROTEIN 1"/>
    <property type="match status" value="1"/>
</dbReference>
<accession>A0A1E4RHU9</accession>
<name>A0A1E4RHU9_9ASCO</name>
<feature type="non-terminal residue" evidence="6">
    <location>
        <position position="1"/>
    </location>
</feature>
<dbReference type="SUPFAM" id="SSF48403">
    <property type="entry name" value="Ankyrin repeat"/>
    <property type="match status" value="1"/>
</dbReference>
<evidence type="ECO:0000256" key="2">
    <source>
        <dbReference type="ARBA" id="ARBA00023043"/>
    </source>
</evidence>
<evidence type="ECO:0000259" key="5">
    <source>
        <dbReference type="PROSITE" id="PS50097"/>
    </source>
</evidence>
<dbReference type="InterPro" id="IPR011333">
    <property type="entry name" value="SKP1/BTB/POZ_sf"/>
</dbReference>
<protein>
    <recommendedName>
        <fullName evidence="5">BTB domain-containing protein</fullName>
    </recommendedName>
</protein>
<keyword evidence="1" id="KW-0677">Repeat</keyword>
<evidence type="ECO:0000256" key="1">
    <source>
        <dbReference type="ARBA" id="ARBA00022737"/>
    </source>
</evidence>
<reference evidence="7" key="1">
    <citation type="submission" date="2016-05" db="EMBL/GenBank/DDBJ databases">
        <title>Comparative genomics of biotechnologically important yeasts.</title>
        <authorList>
            <consortium name="DOE Joint Genome Institute"/>
            <person name="Riley R."/>
            <person name="Haridas S."/>
            <person name="Wolfe K.H."/>
            <person name="Lopes M.R."/>
            <person name="Hittinger C.T."/>
            <person name="Goker M."/>
            <person name="Salamov A."/>
            <person name="Wisecaver J."/>
            <person name="Long T.M."/>
            <person name="Aerts A.L."/>
            <person name="Barry K."/>
            <person name="Choi C."/>
            <person name="Clum A."/>
            <person name="Coughlan A.Y."/>
            <person name="Deshpande S."/>
            <person name="Douglass A.P."/>
            <person name="Hanson S.J."/>
            <person name="Klenk H.-P."/>
            <person name="Labutti K."/>
            <person name="Lapidus A."/>
            <person name="Lindquist E."/>
            <person name="Lipzen A."/>
            <person name="Meier-Kolthoff J.P."/>
            <person name="Ohm R.A."/>
            <person name="Otillar R.P."/>
            <person name="Pangilinan J."/>
            <person name="Peng Y."/>
            <person name="Rokas A."/>
            <person name="Rosa C.A."/>
            <person name="Scheuner C."/>
            <person name="Sibirny A.A."/>
            <person name="Slot J.C."/>
            <person name="Stielow J.B."/>
            <person name="Sun H."/>
            <person name="Kurtzman C.P."/>
            <person name="Blackwell M."/>
            <person name="Grigoriev I.V."/>
            <person name="Jeffries T.W."/>
        </authorList>
    </citation>
    <scope>NUCLEOTIDE SEQUENCE [LARGE SCALE GENOMIC DNA]</scope>
    <source>
        <strain evidence="7">NRRL Y-1933</strain>
    </source>
</reference>
<dbReference type="InterPro" id="IPR000210">
    <property type="entry name" value="BTB/POZ_dom"/>
</dbReference>
<dbReference type="OrthoDB" id="684045at2759"/>
<dbReference type="AlphaFoldDB" id="A0A1E4RHU9"/>
<dbReference type="InterPro" id="IPR002110">
    <property type="entry name" value="Ankyrin_rpt"/>
</dbReference>
<dbReference type="InterPro" id="IPR036770">
    <property type="entry name" value="Ankyrin_rpt-contain_sf"/>
</dbReference>
<evidence type="ECO:0000313" key="7">
    <source>
        <dbReference type="Proteomes" id="UP000095085"/>
    </source>
</evidence>
<dbReference type="RefSeq" id="XP_020075911.1">
    <property type="nucleotide sequence ID" value="XM_020221245.1"/>
</dbReference>
<gene>
    <name evidence="6" type="ORF">HYPBUDRAFT_152886</name>
</gene>